<dbReference type="RefSeq" id="WP_076513331.1">
    <property type="nucleotide sequence ID" value="NZ_FTOH01000001.1"/>
</dbReference>
<protein>
    <submittedName>
        <fullName evidence="2">Uncharacterized protein</fullName>
    </submittedName>
</protein>
<organism evidence="2 3">
    <name type="scientific">Thalassolituus maritimus</name>
    <dbReference type="NCBI Taxonomy" id="484498"/>
    <lineage>
        <taxon>Bacteria</taxon>
        <taxon>Pseudomonadati</taxon>
        <taxon>Pseudomonadota</taxon>
        <taxon>Gammaproteobacteria</taxon>
        <taxon>Oceanospirillales</taxon>
        <taxon>Oceanospirillaceae</taxon>
        <taxon>Thalassolituus</taxon>
    </lineage>
</organism>
<sequence>MSSDQDTIQKAETDLRREKDLDDYHNELMGNDVGRIQRFGFEHGRQEAAADEKRKKSAFEQMMFNEVYRAAWESAMDAVNRAENAVYEALIQASYDLSAAETSYNDLLKQATTTTDGTKVFCDKDGNVYTEDGEPLPAEIAESLVWDDNAPTWEEYSASKENLTNAQSRYGEVNAKSGRLVEIREELTDENNPASIERIHELTQDALDLQESLDNEVRKETSLEQSMKPVIAPDLSFSF</sequence>
<dbReference type="Proteomes" id="UP000185639">
    <property type="component" value="Unassembled WGS sequence"/>
</dbReference>
<feature type="region of interest" description="Disordered" evidence="1">
    <location>
        <begin position="1"/>
        <end position="22"/>
    </location>
</feature>
<dbReference type="EMBL" id="FTOH01000001">
    <property type="protein sequence ID" value="SIS41861.1"/>
    <property type="molecule type" value="Genomic_DNA"/>
</dbReference>
<dbReference type="AlphaFoldDB" id="A0A1N7IXY5"/>
<reference evidence="3" key="1">
    <citation type="submission" date="2017-01" db="EMBL/GenBank/DDBJ databases">
        <authorList>
            <person name="Varghese N."/>
            <person name="Submissions S."/>
        </authorList>
    </citation>
    <scope>NUCLEOTIDE SEQUENCE [LARGE SCALE GENOMIC DNA]</scope>
    <source>
        <strain evidence="3">DSM 24913</strain>
    </source>
</reference>
<accession>A0A1N7IXY5</accession>
<evidence type="ECO:0000313" key="2">
    <source>
        <dbReference type="EMBL" id="SIS41861.1"/>
    </source>
</evidence>
<feature type="compositionally biased region" description="Basic and acidic residues" evidence="1">
    <location>
        <begin position="7"/>
        <end position="22"/>
    </location>
</feature>
<keyword evidence="3" id="KW-1185">Reference proteome</keyword>
<evidence type="ECO:0000256" key="1">
    <source>
        <dbReference type="SAM" id="MobiDB-lite"/>
    </source>
</evidence>
<dbReference type="OrthoDB" id="7864160at2"/>
<proteinExistence type="predicted"/>
<name>A0A1N7IXY5_9GAMM</name>
<gene>
    <name evidence="2" type="ORF">SAMN05421686_101115</name>
</gene>
<evidence type="ECO:0000313" key="3">
    <source>
        <dbReference type="Proteomes" id="UP000185639"/>
    </source>
</evidence>